<proteinExistence type="predicted"/>
<name>A0A9W7FVT1_9STRA</name>
<gene>
    <name evidence="2" type="ORF">TrCOL_g10180</name>
</gene>
<keyword evidence="3" id="KW-1185">Reference proteome</keyword>
<keyword evidence="1" id="KW-0472">Membrane</keyword>
<sequence>MFLHSLIRLVVMPGVVISIENLLVRVGVVDSSERLIRLIISVEAAAPSAQMMIVSLNQLGVQDMAGALAYAYIPHYIMSIFTITGWATLAGWIIYGEVD</sequence>
<organism evidence="2 3">
    <name type="scientific">Triparma columacea</name>
    <dbReference type="NCBI Taxonomy" id="722753"/>
    <lineage>
        <taxon>Eukaryota</taxon>
        <taxon>Sar</taxon>
        <taxon>Stramenopiles</taxon>
        <taxon>Ochrophyta</taxon>
        <taxon>Bolidophyceae</taxon>
        <taxon>Parmales</taxon>
        <taxon>Triparmaceae</taxon>
        <taxon>Triparma</taxon>
    </lineage>
</organism>
<accession>A0A9W7FVT1</accession>
<evidence type="ECO:0000256" key="1">
    <source>
        <dbReference type="SAM" id="Phobius"/>
    </source>
</evidence>
<comment type="caution">
    <text evidence="2">The sequence shown here is derived from an EMBL/GenBank/DDBJ whole genome shotgun (WGS) entry which is preliminary data.</text>
</comment>
<keyword evidence="1" id="KW-0812">Transmembrane</keyword>
<dbReference type="Proteomes" id="UP001165065">
    <property type="component" value="Unassembled WGS sequence"/>
</dbReference>
<dbReference type="EMBL" id="BRYA01000504">
    <property type="protein sequence ID" value="GMI20075.1"/>
    <property type="molecule type" value="Genomic_DNA"/>
</dbReference>
<keyword evidence="1" id="KW-1133">Transmembrane helix</keyword>
<feature type="transmembrane region" description="Helical" evidence="1">
    <location>
        <begin position="76"/>
        <end position="95"/>
    </location>
</feature>
<evidence type="ECO:0000313" key="3">
    <source>
        <dbReference type="Proteomes" id="UP001165065"/>
    </source>
</evidence>
<evidence type="ECO:0000313" key="2">
    <source>
        <dbReference type="EMBL" id="GMI20075.1"/>
    </source>
</evidence>
<dbReference type="AlphaFoldDB" id="A0A9W7FVT1"/>
<feature type="transmembrane region" description="Helical" evidence="1">
    <location>
        <begin position="6"/>
        <end position="23"/>
    </location>
</feature>
<reference evidence="3" key="1">
    <citation type="journal article" date="2023" name="Commun. Biol.">
        <title>Genome analysis of Parmales, the sister group of diatoms, reveals the evolutionary specialization of diatoms from phago-mixotrophs to photoautotrophs.</title>
        <authorList>
            <person name="Ban H."/>
            <person name="Sato S."/>
            <person name="Yoshikawa S."/>
            <person name="Yamada K."/>
            <person name="Nakamura Y."/>
            <person name="Ichinomiya M."/>
            <person name="Sato N."/>
            <person name="Blanc-Mathieu R."/>
            <person name="Endo H."/>
            <person name="Kuwata A."/>
            <person name="Ogata H."/>
        </authorList>
    </citation>
    <scope>NUCLEOTIDE SEQUENCE [LARGE SCALE GENOMIC DNA]</scope>
</reference>
<protein>
    <submittedName>
        <fullName evidence="2">Uncharacterized protein</fullName>
    </submittedName>
</protein>